<keyword evidence="1" id="KW-0808">Transferase</keyword>
<dbReference type="GO" id="GO:0016757">
    <property type="term" value="F:glycosyltransferase activity"/>
    <property type="evidence" value="ECO:0007669"/>
    <property type="project" value="InterPro"/>
</dbReference>
<organism evidence="3 4">
    <name type="scientific">Candidatus Roizmanbacteria bacterium RIFCSPLOWO2_02_FULL_36_11</name>
    <dbReference type="NCBI Taxonomy" id="1802071"/>
    <lineage>
        <taxon>Bacteria</taxon>
        <taxon>Candidatus Roizmaniibacteriota</taxon>
    </lineage>
</organism>
<dbReference type="PANTHER" id="PTHR46401:SF2">
    <property type="entry name" value="GLYCOSYLTRANSFERASE WBBK-RELATED"/>
    <property type="match status" value="1"/>
</dbReference>
<feature type="domain" description="Glycosyl transferase family 1" evidence="2">
    <location>
        <begin position="193"/>
        <end position="330"/>
    </location>
</feature>
<proteinExistence type="predicted"/>
<dbReference type="Pfam" id="PF00534">
    <property type="entry name" value="Glycos_transf_1"/>
    <property type="match status" value="1"/>
</dbReference>
<gene>
    <name evidence="3" type="ORF">A3H78_02505</name>
</gene>
<reference evidence="3 4" key="1">
    <citation type="journal article" date="2016" name="Nat. Commun.">
        <title>Thousands of microbial genomes shed light on interconnected biogeochemical processes in an aquifer system.</title>
        <authorList>
            <person name="Anantharaman K."/>
            <person name="Brown C.T."/>
            <person name="Hug L.A."/>
            <person name="Sharon I."/>
            <person name="Castelle C.J."/>
            <person name="Probst A.J."/>
            <person name="Thomas B.C."/>
            <person name="Singh A."/>
            <person name="Wilkins M.J."/>
            <person name="Karaoz U."/>
            <person name="Brodie E.L."/>
            <person name="Williams K.H."/>
            <person name="Hubbard S.S."/>
            <person name="Banfield J.F."/>
        </authorList>
    </citation>
    <scope>NUCLEOTIDE SEQUENCE [LARGE SCALE GENOMIC DNA]</scope>
</reference>
<sequence length="370" mass="43384">MSHKIAIVYDWIDKWGGVERLLLTLHEIFPEADFFSSYYDPKNASWAKQINIKTSFIQKFPDFIKKNRKLSVPLYPFAFESFNFGDYSLVLSVTSSFAKGIITKPGTKHICILLTPTRFLWIHPQVYKTNNMLTKPYINYLKKWDNIAAQRPDDYICISETVKKRLLQIHDRTGVVIYPPFDIHHWDKIKKQATRNKKQINSKYFLVVSRLEPYKKINLVVETFNKHPKKNLIIIGKGTELKYLKSIARSNITFLQDLTDEELATYYQFAQGLIMSQEEDFGYVALEAQFFDCPIIAYRKGGTVETIIENQTGIFFENQTVDSLTYVLIQYDKIKKDLKKRTIILGKKQCELFSKVKFVSNLTNLLRRYE</sequence>
<dbReference type="Gene3D" id="3.40.50.2000">
    <property type="entry name" value="Glycogen Phosphorylase B"/>
    <property type="match status" value="2"/>
</dbReference>
<dbReference type="GO" id="GO:0009103">
    <property type="term" value="P:lipopolysaccharide biosynthetic process"/>
    <property type="evidence" value="ECO:0007669"/>
    <property type="project" value="TreeGrafter"/>
</dbReference>
<dbReference type="SUPFAM" id="SSF53756">
    <property type="entry name" value="UDP-Glycosyltransferase/glycogen phosphorylase"/>
    <property type="match status" value="1"/>
</dbReference>
<dbReference type="EMBL" id="MGAV01000020">
    <property type="protein sequence ID" value="OGK53392.1"/>
    <property type="molecule type" value="Genomic_DNA"/>
</dbReference>
<dbReference type="Proteomes" id="UP000177418">
    <property type="component" value="Unassembled WGS sequence"/>
</dbReference>
<dbReference type="PANTHER" id="PTHR46401">
    <property type="entry name" value="GLYCOSYLTRANSFERASE WBBK-RELATED"/>
    <property type="match status" value="1"/>
</dbReference>
<evidence type="ECO:0000313" key="4">
    <source>
        <dbReference type="Proteomes" id="UP000177418"/>
    </source>
</evidence>
<dbReference type="InterPro" id="IPR001296">
    <property type="entry name" value="Glyco_trans_1"/>
</dbReference>
<evidence type="ECO:0000259" key="2">
    <source>
        <dbReference type="Pfam" id="PF00534"/>
    </source>
</evidence>
<accession>A0A1F7JCR0</accession>
<evidence type="ECO:0000256" key="1">
    <source>
        <dbReference type="ARBA" id="ARBA00022679"/>
    </source>
</evidence>
<name>A0A1F7JCR0_9BACT</name>
<protein>
    <recommendedName>
        <fullName evidence="2">Glycosyl transferase family 1 domain-containing protein</fullName>
    </recommendedName>
</protein>
<comment type="caution">
    <text evidence="3">The sequence shown here is derived from an EMBL/GenBank/DDBJ whole genome shotgun (WGS) entry which is preliminary data.</text>
</comment>
<dbReference type="AlphaFoldDB" id="A0A1F7JCR0"/>
<evidence type="ECO:0000313" key="3">
    <source>
        <dbReference type="EMBL" id="OGK53392.1"/>
    </source>
</evidence>